<gene>
    <name evidence="1" type="ORF">EV420DRAFT_1653195</name>
</gene>
<protein>
    <submittedName>
        <fullName evidence="1">Uncharacterized protein</fullName>
    </submittedName>
</protein>
<dbReference type="Proteomes" id="UP001175211">
    <property type="component" value="Unassembled WGS sequence"/>
</dbReference>
<comment type="caution">
    <text evidence="1">The sequence shown here is derived from an EMBL/GenBank/DDBJ whole genome shotgun (WGS) entry which is preliminary data.</text>
</comment>
<proteinExistence type="predicted"/>
<keyword evidence="2" id="KW-1185">Reference proteome</keyword>
<sequence length="177" mass="19150">MVVNHHPATQCAAYVQKTPLTQCCTCEAWLCDHVPIENRYRSAELWNVVGNFPDVDGPSSNVNEIPFSDDAINNAYTPSFMSSPSTNSDTDTFPVLSTEAPIFSPASISGAPSGIQSDITQTQAYASDHHSVQYPDHLVNSYAPQPDGDAVDENLYYHGDPNVMYGAAPDAWSGSYA</sequence>
<accession>A0AA39MJ07</accession>
<evidence type="ECO:0000313" key="2">
    <source>
        <dbReference type="Proteomes" id="UP001175211"/>
    </source>
</evidence>
<dbReference type="RefSeq" id="XP_060321968.1">
    <property type="nucleotide sequence ID" value="XM_060478719.1"/>
</dbReference>
<reference evidence="1" key="1">
    <citation type="submission" date="2023-06" db="EMBL/GenBank/DDBJ databases">
        <authorList>
            <consortium name="Lawrence Berkeley National Laboratory"/>
            <person name="Ahrendt S."/>
            <person name="Sahu N."/>
            <person name="Indic B."/>
            <person name="Wong-Bajracharya J."/>
            <person name="Merenyi Z."/>
            <person name="Ke H.-M."/>
            <person name="Monk M."/>
            <person name="Kocsube S."/>
            <person name="Drula E."/>
            <person name="Lipzen A."/>
            <person name="Balint B."/>
            <person name="Henrissat B."/>
            <person name="Andreopoulos B."/>
            <person name="Martin F.M."/>
            <person name="Harder C.B."/>
            <person name="Rigling D."/>
            <person name="Ford K.L."/>
            <person name="Foster G.D."/>
            <person name="Pangilinan J."/>
            <person name="Papanicolaou A."/>
            <person name="Barry K."/>
            <person name="LaButti K."/>
            <person name="Viragh M."/>
            <person name="Koriabine M."/>
            <person name="Yan M."/>
            <person name="Riley R."/>
            <person name="Champramary S."/>
            <person name="Plett K.L."/>
            <person name="Tsai I.J."/>
            <person name="Slot J."/>
            <person name="Sipos G."/>
            <person name="Plett J."/>
            <person name="Nagy L.G."/>
            <person name="Grigoriev I.V."/>
        </authorList>
    </citation>
    <scope>NUCLEOTIDE SEQUENCE</scope>
    <source>
        <strain evidence="1">CCBAS 213</strain>
    </source>
</reference>
<evidence type="ECO:0000313" key="1">
    <source>
        <dbReference type="EMBL" id="KAK0435439.1"/>
    </source>
</evidence>
<dbReference type="EMBL" id="JAUEPS010000150">
    <property type="protein sequence ID" value="KAK0435439.1"/>
    <property type="molecule type" value="Genomic_DNA"/>
</dbReference>
<dbReference type="GeneID" id="85362267"/>
<dbReference type="AlphaFoldDB" id="A0AA39MJ07"/>
<organism evidence="1 2">
    <name type="scientific">Armillaria tabescens</name>
    <name type="common">Ringless honey mushroom</name>
    <name type="synonym">Agaricus tabescens</name>
    <dbReference type="NCBI Taxonomy" id="1929756"/>
    <lineage>
        <taxon>Eukaryota</taxon>
        <taxon>Fungi</taxon>
        <taxon>Dikarya</taxon>
        <taxon>Basidiomycota</taxon>
        <taxon>Agaricomycotina</taxon>
        <taxon>Agaricomycetes</taxon>
        <taxon>Agaricomycetidae</taxon>
        <taxon>Agaricales</taxon>
        <taxon>Marasmiineae</taxon>
        <taxon>Physalacriaceae</taxon>
        <taxon>Desarmillaria</taxon>
    </lineage>
</organism>
<name>A0AA39MJ07_ARMTA</name>